<dbReference type="GO" id="GO:0003676">
    <property type="term" value="F:nucleic acid binding"/>
    <property type="evidence" value="ECO:0007669"/>
    <property type="project" value="InterPro"/>
</dbReference>
<feature type="domain" description="Tc1-like transposase DDE" evidence="1">
    <location>
        <begin position="71"/>
        <end position="221"/>
    </location>
</feature>
<dbReference type="OrthoDB" id="6145650at2759"/>
<protein>
    <recommendedName>
        <fullName evidence="1">Tc1-like transposase DDE domain-containing protein</fullName>
    </recommendedName>
</protein>
<dbReference type="InterPro" id="IPR052709">
    <property type="entry name" value="Transposase-MT_Hybrid"/>
</dbReference>
<organism evidence="2 3">
    <name type="scientific">Streblomastix strix</name>
    <dbReference type="NCBI Taxonomy" id="222440"/>
    <lineage>
        <taxon>Eukaryota</taxon>
        <taxon>Metamonada</taxon>
        <taxon>Preaxostyla</taxon>
        <taxon>Oxymonadida</taxon>
        <taxon>Streblomastigidae</taxon>
        <taxon>Streblomastix</taxon>
    </lineage>
</organism>
<evidence type="ECO:0000313" key="3">
    <source>
        <dbReference type="Proteomes" id="UP000324800"/>
    </source>
</evidence>
<dbReference type="PANTHER" id="PTHR46060:SF1">
    <property type="entry name" value="MARINER MOS1 TRANSPOSASE-LIKE PROTEIN"/>
    <property type="match status" value="1"/>
</dbReference>
<dbReference type="AlphaFoldDB" id="A0A5J4V5L2"/>
<gene>
    <name evidence="2" type="ORF">EZS28_026650</name>
</gene>
<dbReference type="PANTHER" id="PTHR46060">
    <property type="entry name" value="MARINER MOS1 TRANSPOSASE-LIKE PROTEIN"/>
    <property type="match status" value="1"/>
</dbReference>
<dbReference type="Gene3D" id="3.30.420.10">
    <property type="entry name" value="Ribonuclease H-like superfamily/Ribonuclease H"/>
    <property type="match status" value="1"/>
</dbReference>
<feature type="non-terminal residue" evidence="2">
    <location>
        <position position="475"/>
    </location>
</feature>
<comment type="caution">
    <text evidence="2">The sequence shown here is derived from an EMBL/GenBank/DDBJ whole genome shotgun (WGS) entry which is preliminary data.</text>
</comment>
<accession>A0A5J4V5L2</accession>
<dbReference type="InterPro" id="IPR036397">
    <property type="entry name" value="RNaseH_sf"/>
</dbReference>
<evidence type="ECO:0000313" key="2">
    <source>
        <dbReference type="EMBL" id="KAA6377823.1"/>
    </source>
</evidence>
<evidence type="ECO:0000259" key="1">
    <source>
        <dbReference type="Pfam" id="PF13358"/>
    </source>
</evidence>
<dbReference type="EMBL" id="SNRW01009557">
    <property type="protein sequence ID" value="KAA6377823.1"/>
    <property type="molecule type" value="Genomic_DNA"/>
</dbReference>
<proteinExistence type="predicted"/>
<reference evidence="2 3" key="1">
    <citation type="submission" date="2019-03" db="EMBL/GenBank/DDBJ databases">
        <title>Single cell metagenomics reveals metabolic interactions within the superorganism composed of flagellate Streblomastix strix and complex community of Bacteroidetes bacteria on its surface.</title>
        <authorList>
            <person name="Treitli S.C."/>
            <person name="Kolisko M."/>
            <person name="Husnik F."/>
            <person name="Keeling P."/>
            <person name="Hampl V."/>
        </authorList>
    </citation>
    <scope>NUCLEOTIDE SEQUENCE [LARGE SCALE GENOMIC DNA]</scope>
    <source>
        <strain evidence="2">ST1C</strain>
    </source>
</reference>
<dbReference type="InterPro" id="IPR038717">
    <property type="entry name" value="Tc1-like_DDE_dom"/>
</dbReference>
<dbReference type="Pfam" id="PF13358">
    <property type="entry name" value="DDE_3"/>
    <property type="match status" value="1"/>
</dbReference>
<dbReference type="Proteomes" id="UP000324800">
    <property type="component" value="Unassembled WGS sequence"/>
</dbReference>
<name>A0A5J4V5L2_9EUKA</name>
<sequence>MALTAEYCHHHEMRLEIKHYWMIGSSAKVAHANLSLAYPYNHPERRTVVELAELIFNTLVDESTRNYAYLLTGDESWMYYDFPVGTQWVPRGTQRPQTERRTVASKKIMLTAMFTGSTFWLLDFKPEKGRINADYYINEILKTVEQDMLIDLNNVESGVQLYIDNAPCHNVKIKRNYIDESIFERVLHPSYSPDLAPSDFWLFGELKGQMRGQTFATTDELATFYTNFADMQTPAKLKRIFEEWEQRTQKAPDSALFKTCGEHNLEIGSNLNFENHVCAAPIGRTIKFLYVLAVLALLNHGRIIPKMKNDDCVGQGAISPYQCDCASTGAPTGCTCTLDYHPDGCAPNYCISNSQQYPCLCTGNTQYDPETCLCSSFDSPTCTCNLYDHPQGCVCDADGVAPLTQAKCLTTKTCSGEQGNSEVITPGQCTCGTGHHPEGCNCQDGLDTNCVCSIDGTITGCTPVACNTDEDYWPC</sequence>